<dbReference type="EMBL" id="WFKJ01000012">
    <property type="protein sequence ID" value="KAB7891802.1"/>
    <property type="molecule type" value="Genomic_DNA"/>
</dbReference>
<evidence type="ECO:0000256" key="8">
    <source>
        <dbReference type="ARBA" id="ARBA00012016"/>
    </source>
</evidence>
<comment type="function">
    <text evidence="4">Catalyzes ATP-dependent phosphorylation of adenosylcobinamide and addition of GMP to adenosylcobinamide phosphate.</text>
</comment>
<evidence type="ECO:0000313" key="21">
    <source>
        <dbReference type="EMBL" id="KAB7891802.1"/>
    </source>
</evidence>
<dbReference type="GO" id="GO:0005524">
    <property type="term" value="F:ATP binding"/>
    <property type="evidence" value="ECO:0007669"/>
    <property type="project" value="UniProtKB-KW"/>
</dbReference>
<evidence type="ECO:0000256" key="18">
    <source>
        <dbReference type="PIRSR" id="PIRSR006135-1"/>
    </source>
</evidence>
<dbReference type="Gene3D" id="3.40.50.300">
    <property type="entry name" value="P-loop containing nucleotide triphosphate hydrolases"/>
    <property type="match status" value="1"/>
</dbReference>
<dbReference type="GO" id="GO:0008820">
    <property type="term" value="F:cobinamide phosphate guanylyltransferase activity"/>
    <property type="evidence" value="ECO:0007669"/>
    <property type="project" value="UniProtKB-EC"/>
</dbReference>
<evidence type="ECO:0000256" key="2">
    <source>
        <dbReference type="ARBA" id="ARBA00000711"/>
    </source>
</evidence>
<dbReference type="SUPFAM" id="SSF52540">
    <property type="entry name" value="P-loop containing nucleoside triphosphate hydrolases"/>
    <property type="match status" value="1"/>
</dbReference>
<evidence type="ECO:0000256" key="16">
    <source>
        <dbReference type="ARBA" id="ARBA00029570"/>
    </source>
</evidence>
<keyword evidence="15 19" id="KW-0342">GTP-binding</keyword>
<evidence type="ECO:0000256" key="1">
    <source>
        <dbReference type="ARBA" id="ARBA00000312"/>
    </source>
</evidence>
<evidence type="ECO:0000256" key="3">
    <source>
        <dbReference type="ARBA" id="ARBA00001522"/>
    </source>
</evidence>
<sequence>MKVLYFGGQKSGKTSAASQKALELSKNKKPYYVATYDNSYNDSSMQTRIDRHLEDRVDEFLTIEEPKDLNKVIVDNNTYLVDCVSMWLFNNLGLSEEDLKQQLKDICKIDANIVFVLNDVSCGVIPFDSESRKFVDFSGLIGQELVKLCDEVYEVKYSISKKLK</sequence>
<keyword evidence="20" id="KW-0548">Nucleotidyltransferase</keyword>
<evidence type="ECO:0000256" key="5">
    <source>
        <dbReference type="ARBA" id="ARBA00004692"/>
    </source>
</evidence>
<feature type="binding site" evidence="19">
    <location>
        <position position="64"/>
    </location>
    <ligand>
        <name>GTP</name>
        <dbReference type="ChEBI" id="CHEBI:37565"/>
    </ligand>
</feature>
<evidence type="ECO:0000313" key="23">
    <source>
        <dbReference type="Proteomes" id="UP000472839"/>
    </source>
</evidence>
<evidence type="ECO:0000256" key="12">
    <source>
        <dbReference type="ARBA" id="ARBA00022741"/>
    </source>
</evidence>
<comment type="pathway">
    <text evidence="5">Cofactor biosynthesis; adenosylcobalamin biosynthesis; adenosylcobalamin from cob(II)yrinate a,c-diamide: step 6/7.</text>
</comment>
<keyword evidence="14" id="KW-0067">ATP-binding</keyword>
<evidence type="ECO:0000256" key="19">
    <source>
        <dbReference type="PIRSR" id="PIRSR006135-2"/>
    </source>
</evidence>
<dbReference type="Pfam" id="PF02283">
    <property type="entry name" value="CobU"/>
    <property type="match status" value="1"/>
</dbReference>
<keyword evidence="11" id="KW-0808">Transferase</keyword>
<dbReference type="Proteomes" id="UP000461010">
    <property type="component" value="Unassembled WGS sequence"/>
</dbReference>
<evidence type="ECO:0000256" key="7">
    <source>
        <dbReference type="ARBA" id="ARBA00007490"/>
    </source>
</evidence>
<dbReference type="GO" id="GO:0043752">
    <property type="term" value="F:adenosylcobinamide kinase activity"/>
    <property type="evidence" value="ECO:0007669"/>
    <property type="project" value="UniProtKB-EC"/>
</dbReference>
<dbReference type="EC" id="2.7.1.156" evidence="8"/>
<evidence type="ECO:0000256" key="11">
    <source>
        <dbReference type="ARBA" id="ARBA00022679"/>
    </source>
</evidence>
<evidence type="ECO:0000256" key="15">
    <source>
        <dbReference type="ARBA" id="ARBA00023134"/>
    </source>
</evidence>
<keyword evidence="22" id="KW-1185">Reference proteome</keyword>
<evidence type="ECO:0000256" key="6">
    <source>
        <dbReference type="ARBA" id="ARBA00005159"/>
    </source>
</evidence>
<keyword evidence="12 19" id="KW-0547">Nucleotide-binding</keyword>
<comment type="catalytic activity">
    <reaction evidence="1">
        <text>adenosylcob(III)inamide + ATP = adenosylcob(III)inamide phosphate + ADP + H(+)</text>
        <dbReference type="Rhea" id="RHEA:15769"/>
        <dbReference type="ChEBI" id="CHEBI:2480"/>
        <dbReference type="ChEBI" id="CHEBI:15378"/>
        <dbReference type="ChEBI" id="CHEBI:30616"/>
        <dbReference type="ChEBI" id="CHEBI:58502"/>
        <dbReference type="ChEBI" id="CHEBI:456216"/>
        <dbReference type="EC" id="2.7.1.156"/>
    </reaction>
</comment>
<dbReference type="EC" id="2.7.7.62" evidence="9"/>
<dbReference type="PANTHER" id="PTHR34848">
    <property type="match status" value="1"/>
</dbReference>
<dbReference type="RefSeq" id="WP_152189227.1">
    <property type="nucleotide sequence ID" value="NZ_WFKI01000009.1"/>
</dbReference>
<dbReference type="EMBL" id="WFKK01000017">
    <property type="protein sequence ID" value="KAB7889059.1"/>
    <property type="molecule type" value="Genomic_DNA"/>
</dbReference>
<feature type="active site" description="GMP-histidine intermediate" evidence="18">
    <location>
        <position position="52"/>
    </location>
</feature>
<dbReference type="Proteomes" id="UP000472839">
    <property type="component" value="Unassembled WGS sequence"/>
</dbReference>
<comment type="catalytic activity">
    <reaction evidence="3">
        <text>adenosylcob(III)inamide + GTP = adenosylcob(III)inamide phosphate + GDP + H(+)</text>
        <dbReference type="Rhea" id="RHEA:15765"/>
        <dbReference type="ChEBI" id="CHEBI:2480"/>
        <dbReference type="ChEBI" id="CHEBI:15378"/>
        <dbReference type="ChEBI" id="CHEBI:37565"/>
        <dbReference type="ChEBI" id="CHEBI:58189"/>
        <dbReference type="ChEBI" id="CHEBI:58502"/>
        <dbReference type="EC" id="2.7.1.156"/>
    </reaction>
</comment>
<evidence type="ECO:0000313" key="22">
    <source>
        <dbReference type="Proteomes" id="UP000461010"/>
    </source>
</evidence>
<dbReference type="PANTHER" id="PTHR34848:SF1">
    <property type="entry name" value="BIFUNCTIONAL ADENOSYLCOBALAMIN BIOSYNTHESIS PROTEIN COBU"/>
    <property type="match status" value="1"/>
</dbReference>
<evidence type="ECO:0000256" key="13">
    <source>
        <dbReference type="ARBA" id="ARBA00022777"/>
    </source>
</evidence>
<dbReference type="InterPro" id="IPR027417">
    <property type="entry name" value="P-loop_NTPase"/>
</dbReference>
<organism evidence="20 23">
    <name type="scientific">Poseidonibacter ostreae</name>
    <dbReference type="NCBI Taxonomy" id="2654171"/>
    <lineage>
        <taxon>Bacteria</taxon>
        <taxon>Pseudomonadati</taxon>
        <taxon>Campylobacterota</taxon>
        <taxon>Epsilonproteobacteria</taxon>
        <taxon>Campylobacterales</taxon>
        <taxon>Arcobacteraceae</taxon>
        <taxon>Poseidonibacter</taxon>
    </lineage>
</organism>
<reference evidence="22 23" key="1">
    <citation type="submission" date="2019-10" db="EMBL/GenBank/DDBJ databases">
        <title>Poseidonibacter ostreae sp. nov., isolated from the gut of the Ostrea denselamellosa.</title>
        <authorList>
            <person name="Choi A."/>
        </authorList>
    </citation>
    <scope>NUCLEOTIDE SEQUENCE [LARGE SCALE GENOMIC DNA]</scope>
    <source>
        <strain evidence="20 23">SJOD-M-33</strain>
        <strain evidence="21 22">SJOD-M-5</strain>
    </source>
</reference>
<gene>
    <name evidence="21" type="ORF">GBG18_05750</name>
    <name evidence="20" type="ORF">GBG19_06950</name>
</gene>
<dbReference type="AlphaFoldDB" id="A0A6L4WT69"/>
<proteinExistence type="inferred from homology"/>
<evidence type="ECO:0000256" key="9">
    <source>
        <dbReference type="ARBA" id="ARBA00012523"/>
    </source>
</evidence>
<protein>
    <recommendedName>
        <fullName evidence="16">Adenosylcobinamide kinase</fullName>
        <ecNumber evidence="8">2.7.1.156</ecNumber>
        <ecNumber evidence="9">2.7.7.62</ecNumber>
    </recommendedName>
    <alternativeName>
        <fullName evidence="17">Adenosylcobinamide-phosphate guanylyltransferase</fullName>
    </alternativeName>
</protein>
<evidence type="ECO:0000313" key="20">
    <source>
        <dbReference type="EMBL" id="KAB7889059.1"/>
    </source>
</evidence>
<evidence type="ECO:0000256" key="17">
    <source>
        <dbReference type="ARBA" id="ARBA00030571"/>
    </source>
</evidence>
<keyword evidence="13" id="KW-0418">Kinase</keyword>
<keyword evidence="10" id="KW-0169">Cobalamin biosynthesis</keyword>
<evidence type="ECO:0000256" key="14">
    <source>
        <dbReference type="ARBA" id="ARBA00022840"/>
    </source>
</evidence>
<feature type="binding site" evidence="19">
    <location>
        <position position="82"/>
    </location>
    <ligand>
        <name>GTP</name>
        <dbReference type="ChEBI" id="CHEBI:37565"/>
    </ligand>
</feature>
<evidence type="ECO:0000256" key="10">
    <source>
        <dbReference type="ARBA" id="ARBA00022573"/>
    </source>
</evidence>
<dbReference type="GO" id="GO:0005525">
    <property type="term" value="F:GTP binding"/>
    <property type="evidence" value="ECO:0007669"/>
    <property type="project" value="UniProtKB-KW"/>
</dbReference>
<name>A0A6L4WT69_9BACT</name>
<dbReference type="InterPro" id="IPR003203">
    <property type="entry name" value="CobU/CobP"/>
</dbReference>
<dbReference type="GO" id="GO:0009236">
    <property type="term" value="P:cobalamin biosynthetic process"/>
    <property type="evidence" value="ECO:0007669"/>
    <property type="project" value="UniProtKB-UniPathway"/>
</dbReference>
<comment type="pathway">
    <text evidence="6">Cofactor biosynthesis; adenosylcobalamin biosynthesis; adenosylcobalamin from cob(II)yrinate a,c-diamide: step 5/7.</text>
</comment>
<dbReference type="PIRSF" id="PIRSF006135">
    <property type="entry name" value="CobU"/>
    <property type="match status" value="1"/>
</dbReference>
<comment type="similarity">
    <text evidence="7">Belongs to the CobU/CobP family.</text>
</comment>
<accession>A0A6L4WT69</accession>
<dbReference type="UniPathway" id="UPA00148">
    <property type="reaction ID" value="UER00236"/>
</dbReference>
<evidence type="ECO:0000256" key="4">
    <source>
        <dbReference type="ARBA" id="ARBA00003889"/>
    </source>
</evidence>
<comment type="caution">
    <text evidence="20">The sequence shown here is derived from an EMBL/GenBank/DDBJ whole genome shotgun (WGS) entry which is preliminary data.</text>
</comment>
<comment type="catalytic activity">
    <reaction evidence="2">
        <text>adenosylcob(III)inamide phosphate + GTP + H(+) = adenosylcob(III)inamide-GDP + diphosphate</text>
        <dbReference type="Rhea" id="RHEA:22712"/>
        <dbReference type="ChEBI" id="CHEBI:15378"/>
        <dbReference type="ChEBI" id="CHEBI:33019"/>
        <dbReference type="ChEBI" id="CHEBI:37565"/>
        <dbReference type="ChEBI" id="CHEBI:58502"/>
        <dbReference type="ChEBI" id="CHEBI:60487"/>
        <dbReference type="EC" id="2.7.7.62"/>
    </reaction>
</comment>